<dbReference type="PANTHER" id="PTHR43820:SF4">
    <property type="entry name" value="HIGH-AFFINITY BRANCHED-CHAIN AMINO ACID TRANSPORT ATP-BINDING PROTEIN LIVF"/>
    <property type="match status" value="1"/>
</dbReference>
<dbReference type="GO" id="GO:0015658">
    <property type="term" value="F:branched-chain amino acid transmembrane transporter activity"/>
    <property type="evidence" value="ECO:0007669"/>
    <property type="project" value="TreeGrafter"/>
</dbReference>
<dbReference type="CDD" id="cd03224">
    <property type="entry name" value="ABC_TM1139_LivF_branched"/>
    <property type="match status" value="1"/>
</dbReference>
<dbReference type="InterPro" id="IPR052156">
    <property type="entry name" value="BCAA_Transport_ATP-bd_LivF"/>
</dbReference>
<keyword evidence="2" id="KW-0813">Transport</keyword>
<dbReference type="GO" id="GO:0005524">
    <property type="term" value="F:ATP binding"/>
    <property type="evidence" value="ECO:0007669"/>
    <property type="project" value="UniProtKB-KW"/>
</dbReference>
<organism evidence="8 9">
    <name type="scientific">Nocardia stercoris</name>
    <dbReference type="NCBI Taxonomy" id="2483361"/>
    <lineage>
        <taxon>Bacteria</taxon>
        <taxon>Bacillati</taxon>
        <taxon>Actinomycetota</taxon>
        <taxon>Actinomycetes</taxon>
        <taxon>Mycobacteriales</taxon>
        <taxon>Nocardiaceae</taxon>
        <taxon>Nocardia</taxon>
    </lineage>
</organism>
<dbReference type="GO" id="GO:0016887">
    <property type="term" value="F:ATP hydrolysis activity"/>
    <property type="evidence" value="ECO:0007669"/>
    <property type="project" value="InterPro"/>
</dbReference>
<evidence type="ECO:0000259" key="7">
    <source>
        <dbReference type="PROSITE" id="PS50893"/>
    </source>
</evidence>
<evidence type="ECO:0000256" key="1">
    <source>
        <dbReference type="ARBA" id="ARBA00005417"/>
    </source>
</evidence>
<dbReference type="CDD" id="cd03219">
    <property type="entry name" value="ABC_Mj1267_LivG_branched"/>
    <property type="match status" value="1"/>
</dbReference>
<evidence type="ECO:0000313" key="8">
    <source>
        <dbReference type="EMBL" id="RMI29835.1"/>
    </source>
</evidence>
<dbReference type="OrthoDB" id="3396710at2"/>
<reference evidence="8 9" key="1">
    <citation type="submission" date="2018-10" db="EMBL/GenBank/DDBJ databases">
        <title>Isolation from cow dung.</title>
        <authorList>
            <person name="Ling L."/>
        </authorList>
    </citation>
    <scope>NUCLEOTIDE SEQUENCE [LARGE SCALE GENOMIC DNA]</scope>
    <source>
        <strain evidence="8 9">NEAU-LL90</strain>
    </source>
</reference>
<keyword evidence="4 8" id="KW-0067">ATP-binding</keyword>
<protein>
    <submittedName>
        <fullName evidence="8">ATP-binding cassette domain-containing protein</fullName>
    </submittedName>
</protein>
<feature type="domain" description="ABC transporter" evidence="7">
    <location>
        <begin position="66"/>
        <end position="313"/>
    </location>
</feature>
<dbReference type="Proteomes" id="UP000279275">
    <property type="component" value="Unassembled WGS sequence"/>
</dbReference>
<dbReference type="PANTHER" id="PTHR43820">
    <property type="entry name" value="HIGH-AFFINITY BRANCHED-CHAIN AMINO ACID TRANSPORT ATP-BINDING PROTEIN LIVF"/>
    <property type="match status" value="1"/>
</dbReference>
<evidence type="ECO:0000256" key="6">
    <source>
        <dbReference type="SAM" id="MobiDB-lite"/>
    </source>
</evidence>
<feature type="region of interest" description="Disordered" evidence="6">
    <location>
        <begin position="354"/>
        <end position="377"/>
    </location>
</feature>
<comment type="caution">
    <text evidence="8">The sequence shown here is derived from an EMBL/GenBank/DDBJ whole genome shotgun (WGS) entry which is preliminary data.</text>
</comment>
<evidence type="ECO:0000256" key="3">
    <source>
        <dbReference type="ARBA" id="ARBA00022741"/>
    </source>
</evidence>
<dbReference type="InterPro" id="IPR032823">
    <property type="entry name" value="BCA_ABC_TP_C"/>
</dbReference>
<keyword evidence="5" id="KW-0029">Amino-acid transport</keyword>
<dbReference type="FunFam" id="3.40.50.300:FF:000421">
    <property type="entry name" value="Branched-chain amino acid ABC transporter ATP-binding protein"/>
    <property type="match status" value="1"/>
</dbReference>
<accession>A0A3M2L1Z9</accession>
<dbReference type="InterPro" id="IPR017871">
    <property type="entry name" value="ABC_transporter-like_CS"/>
</dbReference>
<dbReference type="GO" id="GO:0015807">
    <property type="term" value="P:L-amino acid transport"/>
    <property type="evidence" value="ECO:0007669"/>
    <property type="project" value="TreeGrafter"/>
</dbReference>
<keyword evidence="3" id="KW-0547">Nucleotide-binding</keyword>
<evidence type="ECO:0000256" key="2">
    <source>
        <dbReference type="ARBA" id="ARBA00022448"/>
    </source>
</evidence>
<sequence>MTGPGAGDALFDNEDLAAGYVPPPSEEPAGEVDVTAVLPALADPGTVADVVAPQREIDTAVGEPLLRVSNLTMRFGGLTALDDMSFDIRRGEILGLIGPNGAGKTTCFNAITGVYKPTAGTVTFDGKQLGKQPRNAITRLGIARTFQNIRLFGEMTALENVVVGTDARHKTSVPGAILRTPRFHREERDAVERGMALLEFVGIAPRAVEKARNLSYGDQRRLEIARALATEPKLLCLDEPAAGFNPSEKSALMDLIRKIRDDGYTVLLIEHDMRLVMGVTDRIVVLEFGRKIADGLPEQIRQDPAVIAAYLGVPDEAEAAALVAPDGPPQLDPNEPSLFTNHAAEAATTYLPVYEQGGPPPEPEPVPEPAATAPDGAGEPLLVVEDMIVGYGRIEALHGISMHVAHGELVTLLGANGAGKTTTMRALSGLLPLQQGRVLFEGTDITRIKAPERVIQGLIQAPEGRGVFPGMTVQENLDMGCHARPFKKKAEYTQTLDWVFELFPRLLERRKQVGGTLSGGEQQMLAIGRALMARPKLLLLDEPSMGLAPMVIQQIFRIISEINDQGTTVLLVEQNAQQALTRSHRAYILETGSVTKTGGGRELLHDPAVKAAYLGVA</sequence>
<dbReference type="Gene3D" id="3.40.50.300">
    <property type="entry name" value="P-loop containing nucleotide triphosphate hydrolases"/>
    <property type="match status" value="2"/>
</dbReference>
<keyword evidence="9" id="KW-1185">Reference proteome</keyword>
<name>A0A3M2L1Z9_9NOCA</name>
<gene>
    <name evidence="8" type="ORF">EBN03_23835</name>
</gene>
<evidence type="ECO:0000256" key="5">
    <source>
        <dbReference type="ARBA" id="ARBA00022970"/>
    </source>
</evidence>
<dbReference type="Pfam" id="PF00005">
    <property type="entry name" value="ABC_tran"/>
    <property type="match status" value="2"/>
</dbReference>
<proteinExistence type="inferred from homology"/>
<dbReference type="SUPFAM" id="SSF52540">
    <property type="entry name" value="P-loop containing nucleoside triphosphate hydrolases"/>
    <property type="match status" value="2"/>
</dbReference>
<evidence type="ECO:0000256" key="4">
    <source>
        <dbReference type="ARBA" id="ARBA00022840"/>
    </source>
</evidence>
<feature type="domain" description="ABC transporter" evidence="7">
    <location>
        <begin position="382"/>
        <end position="616"/>
    </location>
</feature>
<dbReference type="AlphaFoldDB" id="A0A3M2L1Z9"/>
<dbReference type="PROSITE" id="PS00211">
    <property type="entry name" value="ABC_TRANSPORTER_1"/>
    <property type="match status" value="2"/>
</dbReference>
<dbReference type="InterPro" id="IPR003593">
    <property type="entry name" value="AAA+_ATPase"/>
</dbReference>
<feature type="region of interest" description="Disordered" evidence="6">
    <location>
        <begin position="1"/>
        <end position="30"/>
    </location>
</feature>
<comment type="similarity">
    <text evidence="1">Belongs to the ABC transporter superfamily.</text>
</comment>
<dbReference type="InterPro" id="IPR027417">
    <property type="entry name" value="P-loop_NTPase"/>
</dbReference>
<dbReference type="SMART" id="SM00382">
    <property type="entry name" value="AAA"/>
    <property type="match status" value="2"/>
</dbReference>
<dbReference type="EMBL" id="RFFH01000012">
    <property type="protein sequence ID" value="RMI29835.1"/>
    <property type="molecule type" value="Genomic_DNA"/>
</dbReference>
<evidence type="ECO:0000313" key="9">
    <source>
        <dbReference type="Proteomes" id="UP000279275"/>
    </source>
</evidence>
<dbReference type="InterPro" id="IPR003439">
    <property type="entry name" value="ABC_transporter-like_ATP-bd"/>
</dbReference>
<feature type="compositionally biased region" description="Pro residues" evidence="6">
    <location>
        <begin position="358"/>
        <end position="368"/>
    </location>
</feature>
<dbReference type="Pfam" id="PF12399">
    <property type="entry name" value="BCA_ABC_TP_C"/>
    <property type="match status" value="1"/>
</dbReference>
<dbReference type="PROSITE" id="PS50893">
    <property type="entry name" value="ABC_TRANSPORTER_2"/>
    <property type="match status" value="2"/>
</dbReference>